<sequence length="120" mass="14058">MRLHALKRTHGLVLVDFPACFFSTGQIVNTATPRADTSVLARRRQRRQVVQCLVQVVQCFVLVVVPRRRQVKFARRRQRRQVVQCLVQVAQCLALVVVPRRRQVEQYLAQMRPALIWKDK</sequence>
<evidence type="ECO:0000313" key="1">
    <source>
        <dbReference type="EMBL" id="ETI55180.1"/>
    </source>
</evidence>
<evidence type="ECO:0000313" key="2">
    <source>
        <dbReference type="Proteomes" id="UP000018721"/>
    </source>
</evidence>
<organism evidence="1 2">
    <name type="scientific">Phytophthora nicotianae P1569</name>
    <dbReference type="NCBI Taxonomy" id="1317065"/>
    <lineage>
        <taxon>Eukaryota</taxon>
        <taxon>Sar</taxon>
        <taxon>Stramenopiles</taxon>
        <taxon>Oomycota</taxon>
        <taxon>Peronosporomycetes</taxon>
        <taxon>Peronosporales</taxon>
        <taxon>Peronosporaceae</taxon>
        <taxon>Phytophthora</taxon>
    </lineage>
</organism>
<protein>
    <submittedName>
        <fullName evidence="1">Uncharacterized protein</fullName>
    </submittedName>
</protein>
<dbReference type="HOGENOM" id="CLU_2054322_0_0_1"/>
<name>V9FUK0_PHYNI</name>
<keyword evidence="2" id="KW-1185">Reference proteome</keyword>
<dbReference type="Proteomes" id="UP000018721">
    <property type="component" value="Unassembled WGS sequence"/>
</dbReference>
<dbReference type="EMBL" id="ANIZ01000349">
    <property type="protein sequence ID" value="ETI55180.1"/>
    <property type="molecule type" value="Genomic_DNA"/>
</dbReference>
<comment type="caution">
    <text evidence="1">The sequence shown here is derived from an EMBL/GenBank/DDBJ whole genome shotgun (WGS) entry which is preliminary data.</text>
</comment>
<accession>V9FUK0</accession>
<proteinExistence type="predicted"/>
<reference evidence="1 2" key="1">
    <citation type="submission" date="2013-11" db="EMBL/GenBank/DDBJ databases">
        <title>The Genome Sequence of Phytophthora parasitica P1569.</title>
        <authorList>
            <consortium name="The Broad Institute Genomics Platform"/>
            <person name="Russ C."/>
            <person name="Tyler B."/>
            <person name="Panabieres F."/>
            <person name="Shan W."/>
            <person name="Tripathy S."/>
            <person name="Grunwald N."/>
            <person name="Machado M."/>
            <person name="Johnson C.S."/>
            <person name="Arredondo F."/>
            <person name="Hong C."/>
            <person name="Coffey M."/>
            <person name="Young S.K."/>
            <person name="Zeng Q."/>
            <person name="Gargeya S."/>
            <person name="Fitzgerald M."/>
            <person name="Abouelleil A."/>
            <person name="Alvarado L."/>
            <person name="Chapman S.B."/>
            <person name="Gainer-Dewar J."/>
            <person name="Goldberg J."/>
            <person name="Griggs A."/>
            <person name="Gujja S."/>
            <person name="Hansen M."/>
            <person name="Howarth C."/>
            <person name="Imamovic A."/>
            <person name="Ireland A."/>
            <person name="Larimer J."/>
            <person name="McCowan C."/>
            <person name="Murphy C."/>
            <person name="Pearson M."/>
            <person name="Poon T.W."/>
            <person name="Priest M."/>
            <person name="Roberts A."/>
            <person name="Saif S."/>
            <person name="Shea T."/>
            <person name="Sykes S."/>
            <person name="Wortman J."/>
            <person name="Nusbaum C."/>
            <person name="Birren B."/>
        </authorList>
    </citation>
    <scope>NUCLEOTIDE SEQUENCE [LARGE SCALE GENOMIC DNA]</scope>
    <source>
        <strain evidence="1 2">P1569</strain>
    </source>
</reference>
<gene>
    <name evidence="1" type="ORF">F443_02122</name>
</gene>
<dbReference type="AlphaFoldDB" id="V9FUK0"/>